<dbReference type="EMBL" id="JBHSWV010000478">
    <property type="protein sequence ID" value="MFC6768061.1"/>
    <property type="molecule type" value="Genomic_DNA"/>
</dbReference>
<dbReference type="Gene3D" id="1.10.150.240">
    <property type="entry name" value="Putative phosphatase, domain 2"/>
    <property type="match status" value="1"/>
</dbReference>
<dbReference type="Pfam" id="PF00702">
    <property type="entry name" value="Hydrolase"/>
    <property type="match status" value="1"/>
</dbReference>
<gene>
    <name evidence="6" type="ORF">ACFQE6_24600</name>
</gene>
<evidence type="ECO:0000313" key="7">
    <source>
        <dbReference type="Proteomes" id="UP001596383"/>
    </source>
</evidence>
<evidence type="ECO:0000256" key="5">
    <source>
        <dbReference type="ARBA" id="ARBA00023277"/>
    </source>
</evidence>
<proteinExistence type="inferred from homology"/>
<evidence type="ECO:0000313" key="6">
    <source>
        <dbReference type="EMBL" id="MFC6768061.1"/>
    </source>
</evidence>
<reference evidence="6 7" key="1">
    <citation type="journal article" date="2019" name="Int. J. Syst. Evol. Microbiol.">
        <title>The Global Catalogue of Microorganisms (GCM) 10K type strain sequencing project: providing services to taxonomists for standard genome sequencing and annotation.</title>
        <authorList>
            <consortium name="The Broad Institute Genomics Platform"/>
            <consortium name="The Broad Institute Genome Sequencing Center for Infectious Disease"/>
            <person name="Wu L."/>
            <person name="Ma J."/>
        </authorList>
    </citation>
    <scope>NUCLEOTIDE SEQUENCE [LARGE SCALE GENOMIC DNA]</scope>
    <source>
        <strain evidence="6 7">LMG 29247</strain>
    </source>
</reference>
<dbReference type="Gene3D" id="3.40.50.1000">
    <property type="entry name" value="HAD superfamily/HAD-like"/>
    <property type="match status" value="1"/>
</dbReference>
<evidence type="ECO:0000256" key="2">
    <source>
        <dbReference type="ARBA" id="ARBA00007958"/>
    </source>
</evidence>
<dbReference type="GO" id="GO:0046872">
    <property type="term" value="F:metal ion binding"/>
    <property type="evidence" value="ECO:0007669"/>
    <property type="project" value="UniProtKB-KW"/>
</dbReference>
<sequence>MTAVLFDMDGVLVNSEDYWVDFEREELFPATVPDEDVDLAETSGMNFREIYDYLEAEYGTALSREEFVRRFNEAADEIYTERVRALDGLHDLLAELDDRGVPTALVSSSPHDWIGMVLEEFDLEGSFDRVISADDIDAASKPAPDIFEHAADEIGVPADACVVVEDSANGIEAAARAGTVVIAYRIAAHGDIDRSPADEIVDSPAELRERVLALADPSNSIELSERE</sequence>
<dbReference type="InterPro" id="IPR036412">
    <property type="entry name" value="HAD-like_sf"/>
</dbReference>
<dbReference type="SFLD" id="SFLDG01129">
    <property type="entry name" value="C1.5:_HAD__Beta-PGM__Phosphata"/>
    <property type="match status" value="1"/>
</dbReference>
<name>A0ABD5SRY1_9EURY</name>
<dbReference type="SFLD" id="SFLDG01135">
    <property type="entry name" value="C1.5.6:_HAD__Beta-PGM__Phospha"/>
    <property type="match status" value="1"/>
</dbReference>
<organism evidence="6 7">
    <name type="scientific">Natrinema soli</name>
    <dbReference type="NCBI Taxonomy" id="1930624"/>
    <lineage>
        <taxon>Archaea</taxon>
        <taxon>Methanobacteriati</taxon>
        <taxon>Methanobacteriota</taxon>
        <taxon>Stenosarchaea group</taxon>
        <taxon>Halobacteria</taxon>
        <taxon>Halobacteriales</taxon>
        <taxon>Natrialbaceae</taxon>
        <taxon>Natrinema</taxon>
    </lineage>
</organism>
<dbReference type="GO" id="GO:0016787">
    <property type="term" value="F:hydrolase activity"/>
    <property type="evidence" value="ECO:0007669"/>
    <property type="project" value="UniProtKB-KW"/>
</dbReference>
<evidence type="ECO:0000256" key="4">
    <source>
        <dbReference type="ARBA" id="ARBA00022842"/>
    </source>
</evidence>
<dbReference type="SFLD" id="SFLDS00003">
    <property type="entry name" value="Haloacid_Dehalogenase"/>
    <property type="match status" value="1"/>
</dbReference>
<dbReference type="SUPFAM" id="SSF56784">
    <property type="entry name" value="HAD-like"/>
    <property type="match status" value="1"/>
</dbReference>
<dbReference type="NCBIfam" id="TIGR01549">
    <property type="entry name" value="HAD-SF-IA-v1"/>
    <property type="match status" value="1"/>
</dbReference>
<comment type="caution">
    <text evidence="6">The sequence shown here is derived from an EMBL/GenBank/DDBJ whole genome shotgun (WGS) entry which is preliminary data.</text>
</comment>
<accession>A0ABD5SRY1</accession>
<dbReference type="InterPro" id="IPR006439">
    <property type="entry name" value="HAD-SF_hydro_IA"/>
</dbReference>
<dbReference type="PANTHER" id="PTHR46193">
    <property type="entry name" value="6-PHOSPHOGLUCONATE PHOSPHATASE"/>
    <property type="match status" value="1"/>
</dbReference>
<evidence type="ECO:0000256" key="3">
    <source>
        <dbReference type="ARBA" id="ARBA00022723"/>
    </source>
</evidence>
<dbReference type="InterPro" id="IPR023214">
    <property type="entry name" value="HAD_sf"/>
</dbReference>
<dbReference type="Proteomes" id="UP001596383">
    <property type="component" value="Unassembled WGS sequence"/>
</dbReference>
<dbReference type="PANTHER" id="PTHR46193:SF18">
    <property type="entry name" value="HEXITOL PHOSPHATASE B"/>
    <property type="match status" value="1"/>
</dbReference>
<keyword evidence="4" id="KW-0460">Magnesium</keyword>
<keyword evidence="3" id="KW-0479">Metal-binding</keyword>
<evidence type="ECO:0000256" key="1">
    <source>
        <dbReference type="ARBA" id="ARBA00001946"/>
    </source>
</evidence>
<comment type="similarity">
    <text evidence="2">Belongs to the HAD-like hydrolase superfamily.</text>
</comment>
<dbReference type="InterPro" id="IPR051600">
    <property type="entry name" value="Beta-PGM-like"/>
</dbReference>
<keyword evidence="7" id="KW-1185">Reference proteome</keyword>
<keyword evidence="6" id="KW-0378">Hydrolase</keyword>
<dbReference type="NCBIfam" id="TIGR01509">
    <property type="entry name" value="HAD-SF-IA-v3"/>
    <property type="match status" value="1"/>
</dbReference>
<dbReference type="InterPro" id="IPR023198">
    <property type="entry name" value="PGP-like_dom2"/>
</dbReference>
<comment type="cofactor">
    <cofactor evidence="1">
        <name>Mg(2+)</name>
        <dbReference type="ChEBI" id="CHEBI:18420"/>
    </cofactor>
</comment>
<dbReference type="RefSeq" id="WP_273740890.1">
    <property type="nucleotide sequence ID" value="NZ_JAQIVI010000478.1"/>
</dbReference>
<protein>
    <submittedName>
        <fullName evidence="6">HAD family hydrolase</fullName>
    </submittedName>
</protein>
<keyword evidence="5" id="KW-0119">Carbohydrate metabolism</keyword>
<dbReference type="AlphaFoldDB" id="A0ABD5SRY1"/>